<dbReference type="Gene3D" id="1.10.10.1940">
    <property type="match status" value="1"/>
</dbReference>
<dbReference type="Gene3D" id="1.10.10.1870">
    <property type="entry name" value="ShTK domain-like"/>
    <property type="match status" value="1"/>
</dbReference>
<proteinExistence type="predicted"/>
<dbReference type="PANTHER" id="PTHR21724:SF109">
    <property type="entry name" value="SHKT DOMAIN-CONTAINING PROTEIN"/>
    <property type="match status" value="1"/>
</dbReference>
<feature type="domain" description="ShKT" evidence="3">
    <location>
        <begin position="244"/>
        <end position="281"/>
    </location>
</feature>
<feature type="disulfide bond" evidence="1">
    <location>
        <begin position="192"/>
        <end position="226"/>
    </location>
</feature>
<evidence type="ECO:0000313" key="5">
    <source>
        <dbReference type="WBParaSite" id="ACRNAN_Path_1446.g5668.t2"/>
    </source>
</evidence>
<keyword evidence="1" id="KW-1015">Disulfide bond</keyword>
<dbReference type="InterPro" id="IPR003582">
    <property type="entry name" value="ShKT_dom"/>
</dbReference>
<evidence type="ECO:0000259" key="3">
    <source>
        <dbReference type="PROSITE" id="PS51670"/>
    </source>
</evidence>
<sequence>MVLATVLASFIIFFANALESSQEIPEVTVIDAMELGGKSPLRCTDSSRMQLFANATACADKRDTESCRLIFPKAFTKSPATRDPKCDNPKMKDLADECMKSCAICCEDPDYACENDKSGVVNCEQSVDKCGDEKFVSMMIKYCPATSVFMQHQCAKTCGKCVNKVDEDDESEEVDDEENEHGYKGASITEDCVDLMKNCSKNKRFCSHKLYTAMMEKNCAKTCGFCTPGHKVKSKAKKTKSKECKDSHEFCTNWAKNGFCDSERYTESYKRENCAKSCDLC</sequence>
<keyword evidence="4" id="KW-1185">Reference proteome</keyword>
<evidence type="ECO:0000256" key="1">
    <source>
        <dbReference type="PROSITE-ProRule" id="PRU01005"/>
    </source>
</evidence>
<dbReference type="PROSITE" id="PS51670">
    <property type="entry name" value="SHKT"/>
    <property type="match status" value="3"/>
</dbReference>
<dbReference type="Proteomes" id="UP000887540">
    <property type="component" value="Unplaced"/>
</dbReference>
<accession>A0A914C0R0</accession>
<dbReference type="SMART" id="SM00254">
    <property type="entry name" value="ShKT"/>
    <property type="match status" value="4"/>
</dbReference>
<dbReference type="WBParaSite" id="ACRNAN_Path_1446.g5668.t2">
    <property type="protein sequence ID" value="ACRNAN_Path_1446.g5668.t2"/>
    <property type="gene ID" value="ACRNAN_Path_1446.g5668"/>
</dbReference>
<feature type="chain" id="PRO_5037825612" evidence="2">
    <location>
        <begin position="18"/>
        <end position="281"/>
    </location>
</feature>
<dbReference type="AlphaFoldDB" id="A0A914C0R0"/>
<evidence type="ECO:0000313" key="4">
    <source>
        <dbReference type="Proteomes" id="UP000887540"/>
    </source>
</evidence>
<feature type="domain" description="ShKT" evidence="3">
    <location>
        <begin position="192"/>
        <end position="226"/>
    </location>
</feature>
<dbReference type="Pfam" id="PF01549">
    <property type="entry name" value="ShK"/>
    <property type="match status" value="4"/>
</dbReference>
<name>A0A914C0R0_9BILA</name>
<feature type="domain" description="ShKT" evidence="3">
    <location>
        <begin position="123"/>
        <end position="161"/>
    </location>
</feature>
<reference evidence="5" key="1">
    <citation type="submission" date="2022-11" db="UniProtKB">
        <authorList>
            <consortium name="WormBaseParasite"/>
        </authorList>
    </citation>
    <scope>IDENTIFICATION</scope>
</reference>
<keyword evidence="2" id="KW-0732">Signal</keyword>
<dbReference type="PANTHER" id="PTHR21724">
    <property type="entry name" value="SHKT DOMAIN-CONTAINING PROTEIN"/>
    <property type="match status" value="1"/>
</dbReference>
<feature type="signal peptide" evidence="2">
    <location>
        <begin position="1"/>
        <end position="17"/>
    </location>
</feature>
<comment type="caution">
    <text evidence="1">Lacks conserved residue(s) required for the propagation of feature annotation.</text>
</comment>
<protein>
    <submittedName>
        <fullName evidence="5">ShKT domain-containing protein</fullName>
    </submittedName>
</protein>
<evidence type="ECO:0000256" key="2">
    <source>
        <dbReference type="SAM" id="SignalP"/>
    </source>
</evidence>
<organism evidence="4 5">
    <name type="scientific">Acrobeloides nanus</name>
    <dbReference type="NCBI Taxonomy" id="290746"/>
    <lineage>
        <taxon>Eukaryota</taxon>
        <taxon>Metazoa</taxon>
        <taxon>Ecdysozoa</taxon>
        <taxon>Nematoda</taxon>
        <taxon>Chromadorea</taxon>
        <taxon>Rhabditida</taxon>
        <taxon>Tylenchina</taxon>
        <taxon>Cephalobomorpha</taxon>
        <taxon>Cephaloboidea</taxon>
        <taxon>Cephalobidae</taxon>
        <taxon>Acrobeloides</taxon>
    </lineage>
</organism>